<feature type="region of interest" description="Disordered" evidence="3">
    <location>
        <begin position="1"/>
        <end position="174"/>
    </location>
</feature>
<evidence type="ECO:0000313" key="7">
    <source>
        <dbReference type="Proteomes" id="UP000800094"/>
    </source>
</evidence>
<feature type="compositionally biased region" description="Acidic residues" evidence="3">
    <location>
        <begin position="114"/>
        <end position="131"/>
    </location>
</feature>
<feature type="compositionally biased region" description="Acidic residues" evidence="3">
    <location>
        <begin position="88"/>
        <end position="97"/>
    </location>
</feature>
<dbReference type="GO" id="GO:0000462">
    <property type="term" value="P:maturation of SSU-rRNA from tricistronic rRNA transcript (SSU-rRNA, 5.8S rRNA, LSU-rRNA)"/>
    <property type="evidence" value="ECO:0007669"/>
    <property type="project" value="TreeGrafter"/>
</dbReference>
<dbReference type="AlphaFoldDB" id="A0A6A6IIC4"/>
<evidence type="ECO:0000259" key="5">
    <source>
        <dbReference type="Pfam" id="PF13339"/>
    </source>
</evidence>
<sequence>MGKSKLSDFDPEALLDPAPSSSSEGEESDLSGAEDTNAGREHYVDVGRSKLRKPGVAPLGPKYTSSRITRDVVGDDDSDDPFARAFDEEPDSEEEDAYVNGIADDGEIRQSEGEHDELDEDGDEDSDEELESAQSAGGENEEDEDENEDEDEEDDESEDESATQSAKVRELMQDSRSLTTSLAAAHQTDLSKAAAIKMQRKTFDALLNTRIKLQKALVSINSVAVDAYREETAPDASEAAEASALRLLSNLTDLRASLDEARTGQKRKRTSFISSTPPSEIWESIRASESRALPHRKAILERWSAKTRGASLASAKGRLNAGAQQSLTDVLSSQISNSQRLVERTTVPRSCAPQQLAAGSASDLNIYDDADFYGLLLKELLENRSSDLSSNGAAFVLEAPWRQAKTKRNVDTKASKGRKLRYTTHEKLENFMAPEDRGLWGDRQREELFSSLFGQRLGLGEHDEVESEQEDGIDAEEDGLMLFRS</sequence>
<keyword evidence="7" id="KW-1185">Reference proteome</keyword>
<evidence type="ECO:0000256" key="2">
    <source>
        <dbReference type="ARBA" id="ARBA00013850"/>
    </source>
</evidence>
<dbReference type="OrthoDB" id="5783963at2759"/>
<feature type="domain" description="Apoptosis-antagonizing transcription factor C-terminal" evidence="4">
    <location>
        <begin position="373"/>
        <end position="453"/>
    </location>
</feature>
<evidence type="ECO:0000256" key="3">
    <source>
        <dbReference type="SAM" id="MobiDB-lite"/>
    </source>
</evidence>
<reference evidence="6" key="1">
    <citation type="journal article" date="2020" name="Stud. Mycol.">
        <title>101 Dothideomycetes genomes: a test case for predicting lifestyles and emergence of pathogens.</title>
        <authorList>
            <person name="Haridas S."/>
            <person name="Albert R."/>
            <person name="Binder M."/>
            <person name="Bloem J."/>
            <person name="Labutti K."/>
            <person name="Salamov A."/>
            <person name="Andreopoulos B."/>
            <person name="Baker S."/>
            <person name="Barry K."/>
            <person name="Bills G."/>
            <person name="Bluhm B."/>
            <person name="Cannon C."/>
            <person name="Castanera R."/>
            <person name="Culley D."/>
            <person name="Daum C."/>
            <person name="Ezra D."/>
            <person name="Gonzalez J."/>
            <person name="Henrissat B."/>
            <person name="Kuo A."/>
            <person name="Liang C."/>
            <person name="Lipzen A."/>
            <person name="Lutzoni F."/>
            <person name="Magnuson J."/>
            <person name="Mondo S."/>
            <person name="Nolan M."/>
            <person name="Ohm R."/>
            <person name="Pangilinan J."/>
            <person name="Park H.-J."/>
            <person name="Ramirez L."/>
            <person name="Alfaro M."/>
            <person name="Sun H."/>
            <person name="Tritt A."/>
            <person name="Yoshinaga Y."/>
            <person name="Zwiers L.-H."/>
            <person name="Turgeon B."/>
            <person name="Goodwin S."/>
            <person name="Spatafora J."/>
            <person name="Crous P."/>
            <person name="Grigoriev I."/>
        </authorList>
    </citation>
    <scope>NUCLEOTIDE SEQUENCE</scope>
    <source>
        <strain evidence="6">CBS 122368</strain>
    </source>
</reference>
<dbReference type="GeneID" id="54578217"/>
<organism evidence="6 7">
    <name type="scientific">Trematosphaeria pertusa</name>
    <dbReference type="NCBI Taxonomy" id="390896"/>
    <lineage>
        <taxon>Eukaryota</taxon>
        <taxon>Fungi</taxon>
        <taxon>Dikarya</taxon>
        <taxon>Ascomycota</taxon>
        <taxon>Pezizomycotina</taxon>
        <taxon>Dothideomycetes</taxon>
        <taxon>Pleosporomycetidae</taxon>
        <taxon>Pleosporales</taxon>
        <taxon>Massarineae</taxon>
        <taxon>Trematosphaeriaceae</taxon>
        <taxon>Trematosphaeria</taxon>
    </lineage>
</organism>
<dbReference type="Pfam" id="PF08164">
    <property type="entry name" value="TRAUB"/>
    <property type="match status" value="1"/>
</dbReference>
<dbReference type="Pfam" id="PF13339">
    <property type="entry name" value="AATF-Che1"/>
    <property type="match status" value="1"/>
</dbReference>
<dbReference type="PANTHER" id="PTHR15565:SF0">
    <property type="entry name" value="PROTEIN AATF"/>
    <property type="match status" value="1"/>
</dbReference>
<comment type="similarity">
    <text evidence="1">Belongs to the AATF family.</text>
</comment>
<proteinExistence type="inferred from homology"/>
<evidence type="ECO:0000259" key="4">
    <source>
        <dbReference type="Pfam" id="PF08164"/>
    </source>
</evidence>
<gene>
    <name evidence="6" type="ORF">BU26DRAFT_455582</name>
</gene>
<dbReference type="RefSeq" id="XP_033685120.1">
    <property type="nucleotide sequence ID" value="XM_033824887.1"/>
</dbReference>
<dbReference type="InterPro" id="IPR025160">
    <property type="entry name" value="AATF"/>
</dbReference>
<protein>
    <recommendedName>
        <fullName evidence="2">Protein BFR2</fullName>
    </recommendedName>
</protein>
<dbReference type="InterPro" id="IPR012617">
    <property type="entry name" value="AATF_C"/>
</dbReference>
<feature type="compositionally biased region" description="Basic and acidic residues" evidence="3">
    <location>
        <begin position="37"/>
        <end position="48"/>
    </location>
</feature>
<dbReference type="GO" id="GO:0005730">
    <property type="term" value="C:nucleolus"/>
    <property type="evidence" value="ECO:0007669"/>
    <property type="project" value="TreeGrafter"/>
</dbReference>
<dbReference type="PANTHER" id="PTHR15565">
    <property type="entry name" value="AATF PROTEIN APOPTOSIS ANTAGONIZING TRANSCRIPTION FACTOR"/>
    <property type="match status" value="1"/>
</dbReference>
<dbReference type="EMBL" id="ML987194">
    <property type="protein sequence ID" value="KAF2250116.1"/>
    <property type="molecule type" value="Genomic_DNA"/>
</dbReference>
<dbReference type="InterPro" id="IPR039223">
    <property type="entry name" value="AATF/Bfr2"/>
</dbReference>
<dbReference type="Proteomes" id="UP000800094">
    <property type="component" value="Unassembled WGS sequence"/>
</dbReference>
<feature type="domain" description="AATF leucine zipper-containing" evidence="5">
    <location>
        <begin position="189"/>
        <end position="306"/>
    </location>
</feature>
<feature type="compositionally biased region" description="Acidic residues" evidence="3">
    <location>
        <begin position="463"/>
        <end position="479"/>
    </location>
</feature>
<feature type="compositionally biased region" description="Acidic residues" evidence="3">
    <location>
        <begin position="139"/>
        <end position="161"/>
    </location>
</feature>
<name>A0A6A6IIC4_9PLEO</name>
<evidence type="ECO:0000313" key="6">
    <source>
        <dbReference type="EMBL" id="KAF2250116.1"/>
    </source>
</evidence>
<evidence type="ECO:0000256" key="1">
    <source>
        <dbReference type="ARBA" id="ARBA00008966"/>
    </source>
</evidence>
<accession>A0A6A6IIC4</accession>
<feature type="region of interest" description="Disordered" evidence="3">
    <location>
        <begin position="460"/>
        <end position="485"/>
    </location>
</feature>